<dbReference type="RefSeq" id="WP_029095470.1">
    <property type="nucleotide sequence ID" value="NZ_BRLG01000031.1"/>
</dbReference>
<comment type="catalytic activity">
    <reaction evidence="8 9">
        <text>hydroxymethylbilane = uroporphyrinogen III + H2O</text>
        <dbReference type="Rhea" id="RHEA:18965"/>
        <dbReference type="ChEBI" id="CHEBI:15377"/>
        <dbReference type="ChEBI" id="CHEBI:57308"/>
        <dbReference type="ChEBI" id="CHEBI:57845"/>
        <dbReference type="EC" id="4.2.1.75"/>
    </reaction>
</comment>
<evidence type="ECO:0000256" key="6">
    <source>
        <dbReference type="ARBA" id="ARBA00037589"/>
    </source>
</evidence>
<evidence type="ECO:0000256" key="7">
    <source>
        <dbReference type="ARBA" id="ARBA00040167"/>
    </source>
</evidence>
<dbReference type="PANTHER" id="PTHR38042">
    <property type="entry name" value="UROPORPHYRINOGEN-III SYNTHASE, CHLOROPLASTIC"/>
    <property type="match status" value="1"/>
</dbReference>
<gene>
    <name evidence="11" type="ORF">CRN84_03000</name>
    <name evidence="12" type="ORF">NCTC12282_01179</name>
</gene>
<dbReference type="STRING" id="1111728.GCA_000427805_03130"/>
<dbReference type="EC" id="4.2.1.75" evidence="3 9"/>
<dbReference type="SUPFAM" id="SSF69618">
    <property type="entry name" value="HemD-like"/>
    <property type="match status" value="1"/>
</dbReference>
<dbReference type="GO" id="GO:0004852">
    <property type="term" value="F:uroporphyrinogen-III synthase activity"/>
    <property type="evidence" value="ECO:0007669"/>
    <property type="project" value="UniProtKB-UniRule"/>
</dbReference>
<evidence type="ECO:0000259" key="10">
    <source>
        <dbReference type="Pfam" id="PF02602"/>
    </source>
</evidence>
<protein>
    <recommendedName>
        <fullName evidence="7 9">Uroporphyrinogen-III synthase</fullName>
        <ecNumber evidence="3 9">4.2.1.75</ecNumber>
    </recommendedName>
</protein>
<feature type="domain" description="Tetrapyrrole biosynthesis uroporphyrinogen III synthase" evidence="10">
    <location>
        <begin position="15"/>
        <end position="245"/>
    </location>
</feature>
<accession>A0A2C6DAY6</accession>
<evidence type="ECO:0000256" key="8">
    <source>
        <dbReference type="ARBA" id="ARBA00048617"/>
    </source>
</evidence>
<dbReference type="Proteomes" id="UP000373449">
    <property type="component" value="Unassembled WGS sequence"/>
</dbReference>
<keyword evidence="13" id="KW-1185">Reference proteome</keyword>
<dbReference type="EMBL" id="CAADJA010000002">
    <property type="protein sequence ID" value="VFS46284.1"/>
    <property type="molecule type" value="Genomic_DNA"/>
</dbReference>
<reference evidence="13" key="2">
    <citation type="submission" date="2017-09" db="EMBL/GenBank/DDBJ databases">
        <title>FDA dAtabase for Regulatory Grade micrObial Sequences (FDA-ARGOS): Supporting development and validation of Infectious Disease Dx tests.</title>
        <authorList>
            <person name="Minogue T."/>
            <person name="Wolcott M."/>
            <person name="Wasieloski L."/>
            <person name="Aguilar W."/>
            <person name="Moore D."/>
            <person name="Tallon L."/>
            <person name="Sadzewicz L."/>
            <person name="Ott S."/>
            <person name="Zhao X."/>
            <person name="Nagaraj S."/>
            <person name="Vavikolanu K."/>
            <person name="Aluvathingal J."/>
            <person name="Nadendla S."/>
            <person name="Sichtig H."/>
        </authorList>
    </citation>
    <scope>NUCLEOTIDE SEQUENCE [LARGE SCALE GENOMIC DNA]</scope>
    <source>
        <strain evidence="13">FDAARGOS_387</strain>
    </source>
</reference>
<comment type="similarity">
    <text evidence="2 9">Belongs to the uroporphyrinogen-III synthase family.</text>
</comment>
<dbReference type="PANTHER" id="PTHR38042:SF1">
    <property type="entry name" value="UROPORPHYRINOGEN-III SYNTHASE, CHLOROPLASTIC"/>
    <property type="match status" value="1"/>
</dbReference>
<dbReference type="CDD" id="cd06578">
    <property type="entry name" value="HemD"/>
    <property type="match status" value="1"/>
</dbReference>
<evidence type="ECO:0000256" key="1">
    <source>
        <dbReference type="ARBA" id="ARBA00004772"/>
    </source>
</evidence>
<name>A0A2C6DAY6_9GAMM</name>
<dbReference type="InterPro" id="IPR039793">
    <property type="entry name" value="UROS/Hem4"/>
</dbReference>
<reference evidence="11" key="1">
    <citation type="submission" date="2017-09" db="EMBL/GenBank/DDBJ databases">
        <title>FDA dAtabase for Regulatory Grade micrObial Sequences (FDA-ARGOS): Supporting development and validation of Infectious Disease Dx tests.</title>
        <authorList>
            <person name="Minogue T."/>
            <person name="Wolcott M."/>
            <person name="Wasieloski L."/>
            <person name="Aguilar W."/>
            <person name="Moore D."/>
            <person name="Tallon L.J."/>
            <person name="Sadzewicz L."/>
            <person name="Ott S."/>
            <person name="Zhao X."/>
            <person name="Nagaraj S."/>
            <person name="Vavikolanu K."/>
            <person name="Aluvathingal J."/>
            <person name="Nadendla S."/>
            <person name="Sichtig H."/>
        </authorList>
    </citation>
    <scope>NUCLEOTIDE SEQUENCE</scope>
    <source>
        <strain evidence="11">FDAARGOS_387</strain>
    </source>
</reference>
<dbReference type="Proteomes" id="UP000224974">
    <property type="component" value="Unassembled WGS sequence"/>
</dbReference>
<evidence type="ECO:0000313" key="12">
    <source>
        <dbReference type="EMBL" id="VFS46284.1"/>
    </source>
</evidence>
<dbReference type="InterPro" id="IPR036108">
    <property type="entry name" value="4pyrrol_syn_uPrphyn_synt_sf"/>
</dbReference>
<dbReference type="EMBL" id="PDDX01000001">
    <property type="protein sequence ID" value="PHI28376.1"/>
    <property type="molecule type" value="Genomic_DNA"/>
</dbReference>
<evidence type="ECO:0000256" key="3">
    <source>
        <dbReference type="ARBA" id="ARBA00013109"/>
    </source>
</evidence>
<evidence type="ECO:0000256" key="9">
    <source>
        <dbReference type="RuleBase" id="RU366031"/>
    </source>
</evidence>
<dbReference type="GO" id="GO:0006782">
    <property type="term" value="P:protoporphyrinogen IX biosynthetic process"/>
    <property type="evidence" value="ECO:0007669"/>
    <property type="project" value="UniProtKB-UniRule"/>
</dbReference>
<evidence type="ECO:0000256" key="4">
    <source>
        <dbReference type="ARBA" id="ARBA00023239"/>
    </source>
</evidence>
<dbReference type="UniPathway" id="UPA00251">
    <property type="reaction ID" value="UER00320"/>
</dbReference>
<dbReference type="NCBIfam" id="NF004582">
    <property type="entry name" value="PRK05928.1-1"/>
    <property type="match status" value="1"/>
</dbReference>
<evidence type="ECO:0000313" key="14">
    <source>
        <dbReference type="Proteomes" id="UP000373449"/>
    </source>
</evidence>
<organism evidence="11 13">
    <name type="scientific">Budvicia aquatica</name>
    <dbReference type="NCBI Taxonomy" id="82979"/>
    <lineage>
        <taxon>Bacteria</taxon>
        <taxon>Pseudomonadati</taxon>
        <taxon>Pseudomonadota</taxon>
        <taxon>Gammaproteobacteria</taxon>
        <taxon>Enterobacterales</taxon>
        <taxon>Budviciaceae</taxon>
        <taxon>Budvicia</taxon>
    </lineage>
</organism>
<comment type="function">
    <text evidence="6 9">Catalyzes cyclization of the linear tetrapyrrole, hydroxymethylbilane, to the macrocyclic uroporphyrinogen III.</text>
</comment>
<evidence type="ECO:0000313" key="11">
    <source>
        <dbReference type="EMBL" id="PHI28376.1"/>
    </source>
</evidence>
<dbReference type="GO" id="GO:0006780">
    <property type="term" value="P:uroporphyrinogen III biosynthetic process"/>
    <property type="evidence" value="ECO:0007669"/>
    <property type="project" value="UniProtKB-UniRule"/>
</dbReference>
<dbReference type="OrthoDB" id="9787650at2"/>
<dbReference type="AlphaFoldDB" id="A0A2C6DAY6"/>
<dbReference type="Pfam" id="PF02602">
    <property type="entry name" value="HEM4"/>
    <property type="match status" value="1"/>
</dbReference>
<dbReference type="Gene3D" id="3.40.50.10090">
    <property type="match status" value="2"/>
</dbReference>
<evidence type="ECO:0000256" key="2">
    <source>
        <dbReference type="ARBA" id="ARBA00008133"/>
    </source>
</evidence>
<evidence type="ECO:0000313" key="13">
    <source>
        <dbReference type="Proteomes" id="UP000224974"/>
    </source>
</evidence>
<reference evidence="12 14" key="3">
    <citation type="submission" date="2019-03" db="EMBL/GenBank/DDBJ databases">
        <authorList>
            <consortium name="Pathogen Informatics"/>
        </authorList>
    </citation>
    <scope>NUCLEOTIDE SEQUENCE [LARGE SCALE GENOMIC DNA]</scope>
    <source>
        <strain evidence="12 14">NCTC12282</strain>
    </source>
</reference>
<keyword evidence="5 9" id="KW-0627">Porphyrin biosynthesis</keyword>
<keyword evidence="4 9" id="KW-0456">Lyase</keyword>
<dbReference type="InterPro" id="IPR003754">
    <property type="entry name" value="4pyrrol_synth_uPrphyn_synth"/>
</dbReference>
<evidence type="ECO:0000256" key="5">
    <source>
        <dbReference type="ARBA" id="ARBA00023244"/>
    </source>
</evidence>
<comment type="pathway">
    <text evidence="1 9">Porphyrin-containing compound metabolism; protoporphyrin-IX biosynthesis; coproporphyrinogen-III from 5-aminolevulinate: step 3/4.</text>
</comment>
<sequence length="249" mass="27885">MSILVTRPSPFGELLVKQLTEHGMDAYHTPLITFSPGDELDKLAHYLTAMKSGDIVIAASQHAVNYAKNKLAQDNYAWPENINYLAIGYKTASVLQSALQKATSSLVGYPQGREISEELLKLPQLQQVAGKKILILRGNGGREFLAEELKKQGADVIFCECYQRHMINYDASEICQRWQALNIDRLVITSGEMLQHLYHLVPANYQQWLLSCRVIVVSERLAIMAKALGWTQCLIADNADNDALLRALQ</sequence>
<proteinExistence type="inferred from homology"/>